<dbReference type="AlphaFoldDB" id="A0A2U1PHM7"/>
<dbReference type="EMBL" id="PKPP01001144">
    <property type="protein sequence ID" value="PWA85222.1"/>
    <property type="molecule type" value="Genomic_DNA"/>
</dbReference>
<accession>A0A2U1PHM7</accession>
<dbReference type="Proteomes" id="UP000245207">
    <property type="component" value="Unassembled WGS sequence"/>
</dbReference>
<reference evidence="1 2" key="1">
    <citation type="journal article" date="2018" name="Mol. Plant">
        <title>The genome of Artemisia annua provides insight into the evolution of Asteraceae family and artemisinin biosynthesis.</title>
        <authorList>
            <person name="Shen Q."/>
            <person name="Zhang L."/>
            <person name="Liao Z."/>
            <person name="Wang S."/>
            <person name="Yan T."/>
            <person name="Shi P."/>
            <person name="Liu M."/>
            <person name="Fu X."/>
            <person name="Pan Q."/>
            <person name="Wang Y."/>
            <person name="Lv Z."/>
            <person name="Lu X."/>
            <person name="Zhang F."/>
            <person name="Jiang W."/>
            <person name="Ma Y."/>
            <person name="Chen M."/>
            <person name="Hao X."/>
            <person name="Li L."/>
            <person name="Tang Y."/>
            <person name="Lv G."/>
            <person name="Zhou Y."/>
            <person name="Sun X."/>
            <person name="Brodelius P.E."/>
            <person name="Rose J.K.C."/>
            <person name="Tang K."/>
        </authorList>
    </citation>
    <scope>NUCLEOTIDE SEQUENCE [LARGE SCALE GENOMIC DNA]</scope>
    <source>
        <strain evidence="2">cv. Huhao1</strain>
        <tissue evidence="1">Leaf</tissue>
    </source>
</reference>
<gene>
    <name evidence="1" type="ORF">CTI12_AA135830</name>
</gene>
<sequence>MICPLIECLDPKVARNSAMICPLIECLDPKVISCSLSSIAHFDILPVYSWFDRTCFRGLSVRTCIGCAWKYLLNRLDDSSRVNTNFYIGGSRLAFGPCLVPQRVLTRLPPGMLPGTCHSSKSRWHIVLHGKRRIRGVDNVVDEDEYDWFDELPPFSDGVPPVDDDTVATTYLRSDHNEVLWIE</sequence>
<proteinExistence type="predicted"/>
<organism evidence="1 2">
    <name type="scientific">Artemisia annua</name>
    <name type="common">Sweet wormwood</name>
    <dbReference type="NCBI Taxonomy" id="35608"/>
    <lineage>
        <taxon>Eukaryota</taxon>
        <taxon>Viridiplantae</taxon>
        <taxon>Streptophyta</taxon>
        <taxon>Embryophyta</taxon>
        <taxon>Tracheophyta</taxon>
        <taxon>Spermatophyta</taxon>
        <taxon>Magnoliopsida</taxon>
        <taxon>eudicotyledons</taxon>
        <taxon>Gunneridae</taxon>
        <taxon>Pentapetalae</taxon>
        <taxon>asterids</taxon>
        <taxon>campanulids</taxon>
        <taxon>Asterales</taxon>
        <taxon>Asteraceae</taxon>
        <taxon>Asteroideae</taxon>
        <taxon>Anthemideae</taxon>
        <taxon>Artemisiinae</taxon>
        <taxon>Artemisia</taxon>
    </lineage>
</organism>
<keyword evidence="2" id="KW-1185">Reference proteome</keyword>
<evidence type="ECO:0000313" key="2">
    <source>
        <dbReference type="Proteomes" id="UP000245207"/>
    </source>
</evidence>
<name>A0A2U1PHM7_ARTAN</name>
<comment type="caution">
    <text evidence="1">The sequence shown here is derived from an EMBL/GenBank/DDBJ whole genome shotgun (WGS) entry which is preliminary data.</text>
</comment>
<evidence type="ECO:0000313" key="1">
    <source>
        <dbReference type="EMBL" id="PWA85222.1"/>
    </source>
</evidence>
<protein>
    <submittedName>
        <fullName evidence="1">Uncharacterized protein</fullName>
    </submittedName>
</protein>
<dbReference type="OrthoDB" id="1709318at2759"/>